<dbReference type="GO" id="GO:0016757">
    <property type="term" value="F:glycosyltransferase activity"/>
    <property type="evidence" value="ECO:0007669"/>
    <property type="project" value="UniProtKB-KW"/>
</dbReference>
<reference evidence="5 6" key="1">
    <citation type="submission" date="2018-11" db="EMBL/GenBank/DDBJ databases">
        <authorList>
            <person name="Kleinhagauer T."/>
            <person name="Glaeser S.P."/>
            <person name="Spergser J."/>
            <person name="Ruckert C."/>
            <person name="Kaempfer P."/>
            <person name="Busse H.-J."/>
        </authorList>
    </citation>
    <scope>NUCLEOTIDE SEQUENCE [LARGE SCALE GENOMIC DNA]</scope>
    <source>
        <strain evidence="5 6">200CH</strain>
    </source>
</reference>
<dbReference type="InterPro" id="IPR001173">
    <property type="entry name" value="Glyco_trans_2-like"/>
</dbReference>
<comment type="similarity">
    <text evidence="1">Belongs to the glycosyltransferase 2 family.</text>
</comment>
<keyword evidence="3 5" id="KW-0808">Transferase</keyword>
<accession>A0A3G6JBQ0</accession>
<dbReference type="Proteomes" id="UP000269019">
    <property type="component" value="Chromosome"/>
</dbReference>
<sequence length="290" mass="32281">MSPRHDDAEHAQAAHPDAAEPTVSVLLTVYHGNTASQLGQALDSLRRQTRPADEIIIVIDGPIGQDLQQVIATFTRQVPVATVLSRGKNEGAGIASNAGLAQVSSMWLARLDADDIAYPARLEKQLRYLAAHPDIDVLGTAMEEFTGDVNNVAGVRRLPETHADLARYIRINSPINNPSVMMRTAAVRAVGGYRNVPKMEDYDLYARLMAAGYRFHNLYEPLTYFRLDPAVFTRRTGTDVLRSEVSMQRTLAQLGLVSWPRAIANLIARTGYRLLPKRPLQRIYSRLFHR</sequence>
<dbReference type="SUPFAM" id="SSF53448">
    <property type="entry name" value="Nucleotide-diphospho-sugar transferases"/>
    <property type="match status" value="1"/>
</dbReference>
<evidence type="ECO:0000256" key="2">
    <source>
        <dbReference type="ARBA" id="ARBA00022676"/>
    </source>
</evidence>
<proteinExistence type="inferred from homology"/>
<protein>
    <submittedName>
        <fullName evidence="5">UDP-Gal:alpha-D-GlcNAc-diphosphoundecaprenol beta-1,3-galactosyltransferase</fullName>
        <ecNumber evidence="5">2.4.1.303</ecNumber>
    </submittedName>
</protein>
<dbReference type="Pfam" id="PF00535">
    <property type="entry name" value="Glycos_transf_2"/>
    <property type="match status" value="1"/>
</dbReference>
<evidence type="ECO:0000256" key="1">
    <source>
        <dbReference type="ARBA" id="ARBA00006739"/>
    </source>
</evidence>
<evidence type="ECO:0000256" key="3">
    <source>
        <dbReference type="ARBA" id="ARBA00022679"/>
    </source>
</evidence>
<dbReference type="EMBL" id="CP033896">
    <property type="protein sequence ID" value="AZA14528.1"/>
    <property type="molecule type" value="Genomic_DNA"/>
</dbReference>
<dbReference type="OrthoDB" id="7665907at2"/>
<dbReference type="PANTHER" id="PTHR43685:SF5">
    <property type="entry name" value="GLYCOSYLTRANSFERASE EPSE-RELATED"/>
    <property type="match status" value="1"/>
</dbReference>
<dbReference type="RefSeq" id="WP_123929988.1">
    <property type="nucleotide sequence ID" value="NZ_CP033896.1"/>
</dbReference>
<name>A0A3G6JBQ0_9CORY</name>
<keyword evidence="6" id="KW-1185">Reference proteome</keyword>
<gene>
    <name evidence="5" type="primary">wbbD</name>
    <name evidence="5" type="ORF">CCHOA_10745</name>
</gene>
<evidence type="ECO:0000313" key="6">
    <source>
        <dbReference type="Proteomes" id="UP000269019"/>
    </source>
</evidence>
<dbReference type="PANTHER" id="PTHR43685">
    <property type="entry name" value="GLYCOSYLTRANSFERASE"/>
    <property type="match status" value="1"/>
</dbReference>
<dbReference type="InterPro" id="IPR029044">
    <property type="entry name" value="Nucleotide-diphossugar_trans"/>
</dbReference>
<evidence type="ECO:0000313" key="5">
    <source>
        <dbReference type="EMBL" id="AZA14528.1"/>
    </source>
</evidence>
<dbReference type="EC" id="2.4.1.303" evidence="5"/>
<dbReference type="KEGG" id="ccho:CCHOA_10745"/>
<dbReference type="Gene3D" id="3.90.550.10">
    <property type="entry name" value="Spore Coat Polysaccharide Biosynthesis Protein SpsA, Chain A"/>
    <property type="match status" value="1"/>
</dbReference>
<dbReference type="AlphaFoldDB" id="A0A3G6JBQ0"/>
<keyword evidence="2 5" id="KW-0328">Glycosyltransferase</keyword>
<dbReference type="InterPro" id="IPR050834">
    <property type="entry name" value="Glycosyltransf_2"/>
</dbReference>
<organism evidence="5 6">
    <name type="scientific">Corynebacterium choanae</name>
    <dbReference type="NCBI Taxonomy" id="1862358"/>
    <lineage>
        <taxon>Bacteria</taxon>
        <taxon>Bacillati</taxon>
        <taxon>Actinomycetota</taxon>
        <taxon>Actinomycetes</taxon>
        <taxon>Mycobacteriales</taxon>
        <taxon>Corynebacteriaceae</taxon>
        <taxon>Corynebacterium</taxon>
    </lineage>
</organism>
<evidence type="ECO:0000259" key="4">
    <source>
        <dbReference type="Pfam" id="PF00535"/>
    </source>
</evidence>
<feature type="domain" description="Glycosyltransferase 2-like" evidence="4">
    <location>
        <begin position="24"/>
        <end position="176"/>
    </location>
</feature>